<sequence length="608" mass="71133">MVDLDGTLTEYRDQLLRLLYDKNCYCERVGEQVHRLAQFIISRSTETLESRLEWFDSAVRGEFLVYSTSLVEERSTERKPWEDMARKLADYSLRYHSICDHIRQIDSGIGHPFSESLDFFVKHQMVRSLVEEKQELLRCFKLACKYYLFESEDCSSQINLIYRSVKDFTEATELSGVCESTFNDSVFEDLTNAILECFKEYLLAGHHFSAIYKAWVRLLALYDSIGHYDGHVSGLKLLFDENPSHLMKSLEGVLLSHDDVDALLYLRSDDQWFLELEDAYIKYREVKFSDDFERLFRSILLLNYGYHGIVEYPSVYEPRKEFIKDVEDVPRFHTALINFMDLSFKRNYNMIRKTTEDLPNDTQRLWAKAASILLELYIPDPQVFLKRYVKESLIPQLLMLNAKFPSYYNHKNCVQRLWIETIRNDSLMGVEPYFAVIYDVLRSVKPDQTVHGSRIKLATLYISERVSSRVFADRNNDDIPIWPSLLLKNQWDEEVQRFAKENKTLKGLFSLHTITMKSPFRLQSGQRLDILTNLATASIINLFNDFEDLKVSDVCRLLNTDQTETIVSSLAKLEQCGIVKQEKANFYTINKHYEAPDLVAKSGVIRCI</sequence>
<protein>
    <recommendedName>
        <fullName evidence="3">Cullin family profile domain-containing protein</fullName>
    </recommendedName>
</protein>
<dbReference type="Proteomes" id="UP000510647">
    <property type="component" value="Chromosome 1"/>
</dbReference>
<dbReference type="EMBL" id="CP059267">
    <property type="protein sequence ID" value="QLQ78446.1"/>
    <property type="molecule type" value="Genomic_DNA"/>
</dbReference>
<reference evidence="1 2" key="1">
    <citation type="submission" date="2020-06" db="EMBL/GenBank/DDBJ databases">
        <title>The yeast mating-type switching endonuclease HO is a domesticated member of an unorthodox homing genetic element family.</title>
        <authorList>
            <person name="Coughlan A.Y."/>
            <person name="Lombardi L."/>
            <person name="Braun-Galleani S."/>
            <person name="Martos A.R."/>
            <person name="Galeote V."/>
            <person name="Bigey F."/>
            <person name="Dequin S."/>
            <person name="Byrne K.P."/>
            <person name="Wolfe K.H."/>
        </authorList>
    </citation>
    <scope>NUCLEOTIDE SEQUENCE [LARGE SCALE GENOMIC DNA]</scope>
    <source>
        <strain evidence="1 2">CBS2947</strain>
    </source>
</reference>
<name>A0A7H9HMC7_9SACH</name>
<dbReference type="OrthoDB" id="4045473at2759"/>
<keyword evidence="2" id="KW-1185">Reference proteome</keyword>
<organism evidence="1 2">
    <name type="scientific">Torulaspora globosa</name>
    <dbReference type="NCBI Taxonomy" id="48254"/>
    <lineage>
        <taxon>Eukaryota</taxon>
        <taxon>Fungi</taxon>
        <taxon>Dikarya</taxon>
        <taxon>Ascomycota</taxon>
        <taxon>Saccharomycotina</taxon>
        <taxon>Saccharomycetes</taxon>
        <taxon>Saccharomycetales</taxon>
        <taxon>Saccharomycetaceae</taxon>
        <taxon>Torulaspora</taxon>
    </lineage>
</organism>
<dbReference type="InterPro" id="IPR036317">
    <property type="entry name" value="Cullin_homology_sf"/>
</dbReference>
<gene>
    <name evidence="1" type="ORF">HG537_0A06930</name>
</gene>
<proteinExistence type="predicted"/>
<evidence type="ECO:0008006" key="3">
    <source>
        <dbReference type="Google" id="ProtNLM"/>
    </source>
</evidence>
<dbReference type="SUPFAM" id="SSF75632">
    <property type="entry name" value="Cullin homology domain"/>
    <property type="match status" value="1"/>
</dbReference>
<dbReference type="AlphaFoldDB" id="A0A7H9HMC7"/>
<evidence type="ECO:0000313" key="1">
    <source>
        <dbReference type="EMBL" id="QLQ78446.1"/>
    </source>
</evidence>
<accession>A0A7H9HMC7</accession>
<evidence type="ECO:0000313" key="2">
    <source>
        <dbReference type="Proteomes" id="UP000510647"/>
    </source>
</evidence>